<reference evidence="1" key="1">
    <citation type="submission" date="2022-05" db="EMBL/GenBank/DDBJ databases">
        <title>The Musa troglodytarum L. genome provides insights into the mechanism of non-climacteric behaviour and enrichment of carotenoids.</title>
        <authorList>
            <person name="Wang J."/>
        </authorList>
    </citation>
    <scope>NUCLEOTIDE SEQUENCE</scope>
    <source>
        <tissue evidence="1">Leaf</tissue>
    </source>
</reference>
<dbReference type="EMBL" id="CP097506">
    <property type="protein sequence ID" value="URD97540.1"/>
    <property type="molecule type" value="Genomic_DNA"/>
</dbReference>
<evidence type="ECO:0000313" key="2">
    <source>
        <dbReference type="Proteomes" id="UP001055439"/>
    </source>
</evidence>
<organism evidence="1 2">
    <name type="scientific">Musa troglodytarum</name>
    <name type="common">fe'i banana</name>
    <dbReference type="NCBI Taxonomy" id="320322"/>
    <lineage>
        <taxon>Eukaryota</taxon>
        <taxon>Viridiplantae</taxon>
        <taxon>Streptophyta</taxon>
        <taxon>Embryophyta</taxon>
        <taxon>Tracheophyta</taxon>
        <taxon>Spermatophyta</taxon>
        <taxon>Magnoliopsida</taxon>
        <taxon>Liliopsida</taxon>
        <taxon>Zingiberales</taxon>
        <taxon>Musaceae</taxon>
        <taxon>Musa</taxon>
    </lineage>
</organism>
<proteinExistence type="predicted"/>
<dbReference type="AlphaFoldDB" id="A0A9E7FIZ1"/>
<evidence type="ECO:0000313" key="1">
    <source>
        <dbReference type="EMBL" id="URD97540.1"/>
    </source>
</evidence>
<gene>
    <name evidence="1" type="ORF">MUK42_34991</name>
</gene>
<sequence length="71" mass="8146">MWYIPDWTGQGMVSALRYQSGFTSCICETLEPPTPPIFKEFQQHLGQATALTESVNSSNWLLQRMTQQHDL</sequence>
<protein>
    <submittedName>
        <fullName evidence="1">Uncharacterized protein</fullName>
    </submittedName>
</protein>
<dbReference type="Proteomes" id="UP001055439">
    <property type="component" value="Chromosome 4"/>
</dbReference>
<accession>A0A9E7FIZ1</accession>
<keyword evidence="2" id="KW-1185">Reference proteome</keyword>
<name>A0A9E7FIZ1_9LILI</name>